<comment type="caution">
    <text evidence="1">The sequence shown here is derived from an EMBL/GenBank/DDBJ whole genome shotgun (WGS) entry which is preliminary data.</text>
</comment>
<gene>
    <name evidence="1" type="ORF">IQ17_02244</name>
</gene>
<dbReference type="Proteomes" id="UP000317176">
    <property type="component" value="Unassembled WGS sequence"/>
</dbReference>
<organism evidence="1 2">
    <name type="scientific">Bradyrhizobium daqingense</name>
    <dbReference type="NCBI Taxonomy" id="993502"/>
    <lineage>
        <taxon>Bacteria</taxon>
        <taxon>Pseudomonadati</taxon>
        <taxon>Pseudomonadota</taxon>
        <taxon>Alphaproteobacteria</taxon>
        <taxon>Hyphomicrobiales</taxon>
        <taxon>Nitrobacteraceae</taxon>
        <taxon>Bradyrhizobium</taxon>
    </lineage>
</organism>
<dbReference type="RefSeq" id="WP_145630597.1">
    <property type="nucleotide sequence ID" value="NZ_CP088014.1"/>
</dbReference>
<proteinExistence type="predicted"/>
<dbReference type="EMBL" id="VLKL01000004">
    <property type="protein sequence ID" value="TWI07887.1"/>
    <property type="molecule type" value="Genomic_DNA"/>
</dbReference>
<evidence type="ECO:0000313" key="2">
    <source>
        <dbReference type="Proteomes" id="UP000317176"/>
    </source>
</evidence>
<reference evidence="1 2" key="1">
    <citation type="journal article" date="2015" name="Stand. Genomic Sci.">
        <title>Genomic Encyclopedia of Bacterial and Archaeal Type Strains, Phase III: the genomes of soil and plant-associated and newly described type strains.</title>
        <authorList>
            <person name="Whitman W.B."/>
            <person name="Woyke T."/>
            <person name="Klenk H.P."/>
            <person name="Zhou Y."/>
            <person name="Lilburn T.G."/>
            <person name="Beck B.J."/>
            <person name="De Vos P."/>
            <person name="Vandamme P."/>
            <person name="Eisen J.A."/>
            <person name="Garrity G."/>
            <person name="Hugenholtz P."/>
            <person name="Kyrpides N.C."/>
        </authorList>
    </citation>
    <scope>NUCLEOTIDE SEQUENCE [LARGE SCALE GENOMIC DNA]</scope>
    <source>
        <strain evidence="1 2">CGMCC 1.10947</strain>
    </source>
</reference>
<name>A0A562LJV1_9BRAD</name>
<dbReference type="AlphaFoldDB" id="A0A562LJV1"/>
<sequence>MARLSPAEQIEQSYDLAMVALADYLTRDQDAAATIDRLLSILDRDSLRDAITEALVDARVHPRPSADIPEREP</sequence>
<dbReference type="OrthoDB" id="8253923at2"/>
<protein>
    <submittedName>
        <fullName evidence="1">Uncharacterized protein</fullName>
    </submittedName>
</protein>
<keyword evidence="2" id="KW-1185">Reference proteome</keyword>
<evidence type="ECO:0000313" key="1">
    <source>
        <dbReference type="EMBL" id="TWI07887.1"/>
    </source>
</evidence>
<accession>A0A562LJV1</accession>